<comment type="cofactor">
    <cofactor evidence="5">
        <name>Mg(2+)</name>
        <dbReference type="ChEBI" id="CHEBI:18420"/>
    </cofactor>
</comment>
<dbReference type="GO" id="GO:0004540">
    <property type="term" value="F:RNA nuclease activity"/>
    <property type="evidence" value="ECO:0007669"/>
    <property type="project" value="InterPro"/>
</dbReference>
<name>A0A853IUM7_9BURK</name>
<evidence type="ECO:0000256" key="4">
    <source>
        <dbReference type="ARBA" id="ARBA00022801"/>
    </source>
</evidence>
<evidence type="ECO:0000256" key="5">
    <source>
        <dbReference type="HAMAP-Rule" id="MF_00265"/>
    </source>
</evidence>
<dbReference type="NCBIfam" id="TIGR00028">
    <property type="entry name" value="Mtu_PIN_fam"/>
    <property type="match status" value="1"/>
</dbReference>
<dbReference type="Proteomes" id="UP000589716">
    <property type="component" value="Unassembled WGS sequence"/>
</dbReference>
<dbReference type="GO" id="GO:0000287">
    <property type="term" value="F:magnesium ion binding"/>
    <property type="evidence" value="ECO:0007669"/>
    <property type="project" value="UniProtKB-UniRule"/>
</dbReference>
<proteinExistence type="inferred from homology"/>
<dbReference type="Gene3D" id="3.40.50.1010">
    <property type="entry name" value="5'-nuclease"/>
    <property type="match status" value="1"/>
</dbReference>
<keyword evidence="1 5" id="KW-1277">Toxin-antitoxin system</keyword>
<organism evidence="7 8">
    <name type="scientific">Ottowia beijingensis</name>
    <dbReference type="NCBI Taxonomy" id="1207057"/>
    <lineage>
        <taxon>Bacteria</taxon>
        <taxon>Pseudomonadati</taxon>
        <taxon>Pseudomonadota</taxon>
        <taxon>Betaproteobacteria</taxon>
        <taxon>Burkholderiales</taxon>
        <taxon>Comamonadaceae</taxon>
        <taxon>Ottowia</taxon>
    </lineage>
</organism>
<evidence type="ECO:0000313" key="7">
    <source>
        <dbReference type="EMBL" id="NZA02965.1"/>
    </source>
</evidence>
<comment type="function">
    <text evidence="5">Toxic component of a toxin-antitoxin (TA) system. An RNase.</text>
</comment>
<dbReference type="InterPro" id="IPR029060">
    <property type="entry name" value="PIN-like_dom_sf"/>
</dbReference>
<keyword evidence="4 5" id="KW-0378">Hydrolase</keyword>
<dbReference type="GO" id="GO:0090729">
    <property type="term" value="F:toxin activity"/>
    <property type="evidence" value="ECO:0007669"/>
    <property type="project" value="UniProtKB-KW"/>
</dbReference>
<keyword evidence="5" id="KW-0800">Toxin</keyword>
<accession>A0A853IUM7</accession>
<evidence type="ECO:0000256" key="3">
    <source>
        <dbReference type="ARBA" id="ARBA00022723"/>
    </source>
</evidence>
<dbReference type="InterPro" id="IPR002716">
    <property type="entry name" value="PIN_dom"/>
</dbReference>
<dbReference type="AlphaFoldDB" id="A0A853IUM7"/>
<sequence length="141" mass="15459">MLLPDTNLLLNAVHADSAQHDLARKTLEDMLADPRGMALTWVVLMGFMRLSTKRGILPSPLDVAEVLGIVDEWLAHPRVRVLEPGPLHAGIFGRLLLSAGTAGNLMTDAHIAAIAIEHQAEVLTFDRDFARFSGLRYQLLS</sequence>
<feature type="domain" description="PIN" evidence="6">
    <location>
        <begin position="3"/>
        <end position="133"/>
    </location>
</feature>
<dbReference type="SUPFAM" id="SSF88723">
    <property type="entry name" value="PIN domain-like"/>
    <property type="match status" value="1"/>
</dbReference>
<dbReference type="RefSeq" id="WP_180551238.1">
    <property type="nucleotide sequence ID" value="NZ_DAIPTI010000017.1"/>
</dbReference>
<evidence type="ECO:0000256" key="1">
    <source>
        <dbReference type="ARBA" id="ARBA00022649"/>
    </source>
</evidence>
<comment type="similarity">
    <text evidence="5">Belongs to the PINc/VapC protein family.</text>
</comment>
<dbReference type="GO" id="GO:0016788">
    <property type="term" value="F:hydrolase activity, acting on ester bonds"/>
    <property type="evidence" value="ECO:0007669"/>
    <property type="project" value="InterPro"/>
</dbReference>
<dbReference type="EC" id="3.1.-.-" evidence="5"/>
<evidence type="ECO:0000313" key="8">
    <source>
        <dbReference type="Proteomes" id="UP000589716"/>
    </source>
</evidence>
<dbReference type="InterPro" id="IPR006226">
    <property type="entry name" value="Mtu_PIN"/>
</dbReference>
<dbReference type="InterPro" id="IPR022907">
    <property type="entry name" value="VapC_family"/>
</dbReference>
<evidence type="ECO:0000256" key="2">
    <source>
        <dbReference type="ARBA" id="ARBA00022722"/>
    </source>
</evidence>
<dbReference type="GO" id="GO:0045926">
    <property type="term" value="P:negative regulation of growth"/>
    <property type="evidence" value="ECO:0007669"/>
    <property type="project" value="UniProtKB-ARBA"/>
</dbReference>
<reference evidence="7 8" key="1">
    <citation type="submission" date="2020-07" db="EMBL/GenBank/DDBJ databases">
        <authorList>
            <person name="Maaloum M."/>
        </authorList>
    </citation>
    <scope>NUCLEOTIDE SEQUENCE [LARGE SCALE GENOMIC DNA]</scope>
    <source>
        <strain evidence="7 8">GCS-AN-3</strain>
    </source>
</reference>
<feature type="binding site" evidence="5">
    <location>
        <position position="5"/>
    </location>
    <ligand>
        <name>Mg(2+)</name>
        <dbReference type="ChEBI" id="CHEBI:18420"/>
    </ligand>
</feature>
<keyword evidence="5" id="KW-0460">Magnesium</keyword>
<dbReference type="EMBL" id="JACCKX010000001">
    <property type="protein sequence ID" value="NZA02965.1"/>
    <property type="molecule type" value="Genomic_DNA"/>
</dbReference>
<keyword evidence="2 5" id="KW-0540">Nuclease</keyword>
<comment type="caution">
    <text evidence="7">The sequence shown here is derived from an EMBL/GenBank/DDBJ whole genome shotgun (WGS) entry which is preliminary data.</text>
</comment>
<dbReference type="HAMAP" id="MF_00265">
    <property type="entry name" value="VapC_Nob1"/>
    <property type="match status" value="1"/>
</dbReference>
<dbReference type="Pfam" id="PF01850">
    <property type="entry name" value="PIN"/>
    <property type="match status" value="1"/>
</dbReference>
<evidence type="ECO:0000259" key="6">
    <source>
        <dbReference type="Pfam" id="PF01850"/>
    </source>
</evidence>
<protein>
    <recommendedName>
        <fullName evidence="5">Ribonuclease VapC</fullName>
        <shortName evidence="5">RNase VapC</shortName>
        <ecNumber evidence="5">3.1.-.-</ecNumber>
    </recommendedName>
    <alternativeName>
        <fullName evidence="5">Toxin VapC</fullName>
    </alternativeName>
</protein>
<keyword evidence="3 5" id="KW-0479">Metal-binding</keyword>
<gene>
    <name evidence="5" type="primary">vapC</name>
    <name evidence="7" type="ORF">H0I39_16730</name>
</gene>
<keyword evidence="8" id="KW-1185">Reference proteome</keyword>
<feature type="binding site" evidence="5">
    <location>
        <position position="108"/>
    </location>
    <ligand>
        <name>Mg(2+)</name>
        <dbReference type="ChEBI" id="CHEBI:18420"/>
    </ligand>
</feature>